<feature type="domain" description="Spore germination GerAC-like C-terminal" evidence="9">
    <location>
        <begin position="217"/>
        <end position="371"/>
    </location>
</feature>
<keyword evidence="7" id="KW-0449">Lipoprotein</keyword>
<dbReference type="RefSeq" id="WP_278018223.1">
    <property type="nucleotide sequence ID" value="NZ_JARRRY010000006.1"/>
</dbReference>
<comment type="caution">
    <text evidence="11">The sequence shown here is derived from an EMBL/GenBank/DDBJ whole genome shotgun (WGS) entry which is preliminary data.</text>
</comment>
<dbReference type="Pfam" id="PF05504">
    <property type="entry name" value="Spore_GerAC"/>
    <property type="match status" value="1"/>
</dbReference>
<evidence type="ECO:0000313" key="12">
    <source>
        <dbReference type="Proteomes" id="UP001218246"/>
    </source>
</evidence>
<name>A0ABT6H7A6_9BACI</name>
<evidence type="ECO:0000256" key="3">
    <source>
        <dbReference type="ARBA" id="ARBA00022544"/>
    </source>
</evidence>
<gene>
    <name evidence="11" type="ORF">P6P90_14860</name>
</gene>
<keyword evidence="3" id="KW-0309">Germination</keyword>
<evidence type="ECO:0000256" key="6">
    <source>
        <dbReference type="ARBA" id="ARBA00023139"/>
    </source>
</evidence>
<evidence type="ECO:0000256" key="5">
    <source>
        <dbReference type="ARBA" id="ARBA00023136"/>
    </source>
</evidence>
<dbReference type="PROSITE" id="PS51257">
    <property type="entry name" value="PROKAR_LIPOPROTEIN"/>
    <property type="match status" value="1"/>
</dbReference>
<comment type="similarity">
    <text evidence="2">Belongs to the GerABKC lipoprotein family.</text>
</comment>
<dbReference type="NCBIfam" id="TIGR02887">
    <property type="entry name" value="spore_ger_x_C"/>
    <property type="match status" value="1"/>
</dbReference>
<dbReference type="PANTHER" id="PTHR35789:SF1">
    <property type="entry name" value="SPORE GERMINATION PROTEIN B3"/>
    <property type="match status" value="1"/>
</dbReference>
<dbReference type="Gene3D" id="3.30.300.210">
    <property type="entry name" value="Nutrient germinant receptor protein C, domain 3"/>
    <property type="match status" value="1"/>
</dbReference>
<dbReference type="EMBL" id="JARULN010000021">
    <property type="protein sequence ID" value="MDG5755222.1"/>
    <property type="molecule type" value="Genomic_DNA"/>
</dbReference>
<protein>
    <submittedName>
        <fullName evidence="11">Ger(X)C family spore germination protein</fullName>
    </submittedName>
</protein>
<accession>A0ABT6H7A6</accession>
<organism evidence="11 12">
    <name type="scientific">Ectobacillus antri</name>
    <dbReference type="NCBI Taxonomy" id="2486280"/>
    <lineage>
        <taxon>Bacteria</taxon>
        <taxon>Bacillati</taxon>
        <taxon>Bacillota</taxon>
        <taxon>Bacilli</taxon>
        <taxon>Bacillales</taxon>
        <taxon>Bacillaceae</taxon>
        <taxon>Ectobacillus</taxon>
    </lineage>
</organism>
<dbReference type="InterPro" id="IPR046953">
    <property type="entry name" value="Spore_GerAC-like_C"/>
</dbReference>
<comment type="subcellular location">
    <subcellularLocation>
        <location evidence="1">Membrane</location>
        <topology evidence="1">Lipid-anchor</topology>
    </subcellularLocation>
</comment>
<feature type="signal peptide" evidence="8">
    <location>
        <begin position="1"/>
        <end position="24"/>
    </location>
</feature>
<feature type="domain" description="Spore germination protein N-terminal" evidence="10">
    <location>
        <begin position="24"/>
        <end position="200"/>
    </location>
</feature>
<evidence type="ECO:0000313" key="11">
    <source>
        <dbReference type="EMBL" id="MDG5755222.1"/>
    </source>
</evidence>
<evidence type="ECO:0000256" key="2">
    <source>
        <dbReference type="ARBA" id="ARBA00007886"/>
    </source>
</evidence>
<dbReference type="InterPro" id="IPR057336">
    <property type="entry name" value="GerAC_N"/>
</dbReference>
<keyword evidence="4 8" id="KW-0732">Signal</keyword>
<reference evidence="11 12" key="1">
    <citation type="submission" date="2023-04" db="EMBL/GenBank/DDBJ databases">
        <title>Ectobacillus antri isolated from activated sludge.</title>
        <authorList>
            <person name="Yan P."/>
            <person name="Liu X."/>
        </authorList>
    </citation>
    <scope>NUCLEOTIDE SEQUENCE [LARGE SCALE GENOMIC DNA]</scope>
    <source>
        <strain evidence="11 12">C18H</strain>
    </source>
</reference>
<sequence>MKKIQRLIFLFLCCMLLSSCSGMKNIQDLTYIVTIGMDYDDETEEFTVYLQALNFANVAKQESGKPAGPIPTFVSSAKGETLNIAISKLYKKSEPPIFFGHVKTIIFSQRLVEHKFKDVIEELGRSRTLRETTRIVTTEEDIKKVLSIKALFDYPAIYTVISKKSGTETTQDEIRPTTLMNFLRDYYEPIGVAKIPTVKIDEDSWKTNENYPILYFNGYSIFQNRAYKNVLPFDEALYVNWVSEKRVALDVKVQENDKLLAVVGLESPKMKVKYEKGAATPKFTLEITIRSEILEKIEDISLKQLENLIKKDISSKIEGIYKKGLENKIDLFNVGEKWFKFRPKEYAKLKRSNKFYLNEESLQDIKVQVEVINFNSYKYEREGKGDF</sequence>
<dbReference type="InterPro" id="IPR008844">
    <property type="entry name" value="Spore_GerAC-like"/>
</dbReference>
<dbReference type="PANTHER" id="PTHR35789">
    <property type="entry name" value="SPORE GERMINATION PROTEIN B3"/>
    <property type="match status" value="1"/>
</dbReference>
<evidence type="ECO:0000256" key="7">
    <source>
        <dbReference type="ARBA" id="ARBA00023288"/>
    </source>
</evidence>
<keyword evidence="12" id="KW-1185">Reference proteome</keyword>
<evidence type="ECO:0000256" key="8">
    <source>
        <dbReference type="SAM" id="SignalP"/>
    </source>
</evidence>
<feature type="chain" id="PRO_5047491922" evidence="8">
    <location>
        <begin position="25"/>
        <end position="387"/>
    </location>
</feature>
<evidence type="ECO:0000259" key="10">
    <source>
        <dbReference type="Pfam" id="PF25198"/>
    </source>
</evidence>
<proteinExistence type="inferred from homology"/>
<keyword evidence="5" id="KW-0472">Membrane</keyword>
<dbReference type="Pfam" id="PF25198">
    <property type="entry name" value="Spore_GerAC_N"/>
    <property type="match status" value="1"/>
</dbReference>
<keyword evidence="6" id="KW-0564">Palmitate</keyword>
<evidence type="ECO:0000259" key="9">
    <source>
        <dbReference type="Pfam" id="PF05504"/>
    </source>
</evidence>
<evidence type="ECO:0000256" key="1">
    <source>
        <dbReference type="ARBA" id="ARBA00004635"/>
    </source>
</evidence>
<dbReference type="InterPro" id="IPR038501">
    <property type="entry name" value="Spore_GerAC_C_sf"/>
</dbReference>
<evidence type="ECO:0000256" key="4">
    <source>
        <dbReference type="ARBA" id="ARBA00022729"/>
    </source>
</evidence>
<dbReference type="Proteomes" id="UP001218246">
    <property type="component" value="Unassembled WGS sequence"/>
</dbReference>